<dbReference type="Gene3D" id="1.10.110.10">
    <property type="entry name" value="Plant lipid-transfer and hydrophobic proteins"/>
    <property type="match status" value="1"/>
</dbReference>
<dbReference type="InterPro" id="IPR016140">
    <property type="entry name" value="Bifunc_inhib/LTP/seed_store"/>
</dbReference>
<evidence type="ECO:0000256" key="1">
    <source>
        <dbReference type="ARBA" id="ARBA00008262"/>
    </source>
</evidence>
<dbReference type="EMBL" id="JBJKBG010000006">
    <property type="protein sequence ID" value="KAL3733591.1"/>
    <property type="molecule type" value="Genomic_DNA"/>
</dbReference>
<dbReference type="PANTHER" id="PTHR35496">
    <property type="entry name" value="2S SEED STORAGE PROTEIN 1-RELATED"/>
    <property type="match status" value="1"/>
</dbReference>
<evidence type="ECO:0000256" key="2">
    <source>
        <dbReference type="ARBA" id="ARBA00022761"/>
    </source>
</evidence>
<accession>A0ABD3K0E1</accession>
<feature type="chain" id="PRO_5044784770" description="Bifunctional inhibitor/plant lipid transfer protein/seed storage helical domain-containing protein" evidence="5">
    <location>
        <begin position="24"/>
        <end position="145"/>
    </location>
</feature>
<dbReference type="CDD" id="cd00261">
    <property type="entry name" value="AAI_SS"/>
    <property type="match status" value="1"/>
</dbReference>
<evidence type="ECO:0000256" key="4">
    <source>
        <dbReference type="ARBA" id="ARBA00023157"/>
    </source>
</evidence>
<sequence>MAKLATLAAIFAAFLLMSHVVEAHWTTITSVEIDEEGPRRGGSCHEQFQRQDLDRCEQLFEDIARGGRGASAKERMESSESLRPCCEQLRQVQEGCRCEGIKWIVREQQGEYRGEGSHEVVRSARRLPLTCGVGPQPCEIRAAWY</sequence>
<feature type="signal peptide" evidence="5">
    <location>
        <begin position="1"/>
        <end position="23"/>
    </location>
</feature>
<protein>
    <recommendedName>
        <fullName evidence="6">Bifunctional inhibitor/plant lipid transfer protein/seed storage helical domain-containing protein</fullName>
    </recommendedName>
</protein>
<dbReference type="AlphaFoldDB" id="A0ABD3K0E1"/>
<organism evidence="7 8">
    <name type="scientific">Eucalyptus globulus</name>
    <name type="common">Tasmanian blue gum</name>
    <dbReference type="NCBI Taxonomy" id="34317"/>
    <lineage>
        <taxon>Eukaryota</taxon>
        <taxon>Viridiplantae</taxon>
        <taxon>Streptophyta</taxon>
        <taxon>Embryophyta</taxon>
        <taxon>Tracheophyta</taxon>
        <taxon>Spermatophyta</taxon>
        <taxon>Magnoliopsida</taxon>
        <taxon>eudicotyledons</taxon>
        <taxon>Gunneridae</taxon>
        <taxon>Pentapetalae</taxon>
        <taxon>rosids</taxon>
        <taxon>malvids</taxon>
        <taxon>Myrtales</taxon>
        <taxon>Myrtaceae</taxon>
        <taxon>Myrtoideae</taxon>
        <taxon>Eucalypteae</taxon>
        <taxon>Eucalyptus</taxon>
    </lineage>
</organism>
<dbReference type="PANTHER" id="PTHR35496:SF20">
    <property type="entry name" value="2S SEED STORAGE PROTEIN 1-RELATED"/>
    <property type="match status" value="1"/>
</dbReference>
<keyword evidence="2" id="KW-0758">Storage protein</keyword>
<dbReference type="SUPFAM" id="SSF47699">
    <property type="entry name" value="Bifunctional inhibitor/lipid-transfer protein/seed storage 2S albumin"/>
    <property type="match status" value="1"/>
</dbReference>
<evidence type="ECO:0000313" key="8">
    <source>
        <dbReference type="Proteomes" id="UP001634007"/>
    </source>
</evidence>
<keyword evidence="5" id="KW-0732">Signal</keyword>
<dbReference type="Proteomes" id="UP001634007">
    <property type="component" value="Unassembled WGS sequence"/>
</dbReference>
<evidence type="ECO:0000259" key="6">
    <source>
        <dbReference type="SMART" id="SM00499"/>
    </source>
</evidence>
<reference evidence="7 8" key="1">
    <citation type="submission" date="2024-11" db="EMBL/GenBank/DDBJ databases">
        <title>Chromosome-level genome assembly of Eucalyptus globulus Labill. provides insights into its genome evolution.</title>
        <authorList>
            <person name="Li X."/>
        </authorList>
    </citation>
    <scope>NUCLEOTIDE SEQUENCE [LARGE SCALE GENOMIC DNA]</scope>
    <source>
        <strain evidence="7">CL2024</strain>
        <tissue evidence="7">Fresh tender leaves</tissue>
    </source>
</reference>
<dbReference type="InterPro" id="IPR036312">
    <property type="entry name" value="Bifun_inhib/LTP/seed_sf"/>
</dbReference>
<name>A0ABD3K0E1_EUCGL</name>
<evidence type="ECO:0000313" key="7">
    <source>
        <dbReference type="EMBL" id="KAL3733591.1"/>
    </source>
</evidence>
<dbReference type="InterPro" id="IPR000617">
    <property type="entry name" value="Napin/2SS/CON"/>
</dbReference>
<dbReference type="SMART" id="SM00499">
    <property type="entry name" value="AAI"/>
    <property type="match status" value="1"/>
</dbReference>
<keyword evidence="3" id="KW-0708">Seed storage protein</keyword>
<feature type="domain" description="Bifunctional inhibitor/plant lipid transfer protein/seed storage helical" evidence="6">
    <location>
        <begin position="44"/>
        <end position="138"/>
    </location>
</feature>
<keyword evidence="8" id="KW-1185">Reference proteome</keyword>
<evidence type="ECO:0000256" key="3">
    <source>
        <dbReference type="ARBA" id="ARBA00023129"/>
    </source>
</evidence>
<gene>
    <name evidence="7" type="ORF">ACJRO7_023024</name>
</gene>
<comment type="caution">
    <text evidence="7">The sequence shown here is derived from an EMBL/GenBank/DDBJ whole genome shotgun (WGS) entry which is preliminary data.</text>
</comment>
<dbReference type="Pfam" id="PF00234">
    <property type="entry name" value="Tryp_alpha_amyl"/>
    <property type="match status" value="1"/>
</dbReference>
<dbReference type="GO" id="GO:0045735">
    <property type="term" value="F:nutrient reservoir activity"/>
    <property type="evidence" value="ECO:0007669"/>
    <property type="project" value="UniProtKB-KW"/>
</dbReference>
<keyword evidence="4" id="KW-1015">Disulfide bond</keyword>
<evidence type="ECO:0000256" key="5">
    <source>
        <dbReference type="SAM" id="SignalP"/>
    </source>
</evidence>
<comment type="similarity">
    <text evidence="1">Belongs to the 2S seed storage albumins family.</text>
</comment>
<proteinExistence type="inferred from homology"/>